<sequence length="83" mass="9422">MSDNHVTFGQDEKKHFFQALNNKYQGGKVVYSVIYQALNERANEDWVVTIVVNGVDYTAGPMRLKAEAREAAAEQVLRAYGWL</sequence>
<accession>A0A0C3LDD0</accession>
<evidence type="ECO:0008006" key="3">
    <source>
        <dbReference type="Google" id="ProtNLM"/>
    </source>
</evidence>
<protein>
    <recommendedName>
        <fullName evidence="3">DRBM domain-containing protein</fullName>
    </recommendedName>
</protein>
<name>A0A0C3LDD0_9AGAM</name>
<reference evidence="2" key="2">
    <citation type="submission" date="2015-01" db="EMBL/GenBank/DDBJ databases">
        <title>Evolutionary Origins and Diversification of the Mycorrhizal Mutualists.</title>
        <authorList>
            <consortium name="DOE Joint Genome Institute"/>
            <consortium name="Mycorrhizal Genomics Consortium"/>
            <person name="Kohler A."/>
            <person name="Kuo A."/>
            <person name="Nagy L.G."/>
            <person name="Floudas D."/>
            <person name="Copeland A."/>
            <person name="Barry K.W."/>
            <person name="Cichocki N."/>
            <person name="Veneault-Fourrey C."/>
            <person name="LaButti K."/>
            <person name="Lindquist E.A."/>
            <person name="Lipzen A."/>
            <person name="Lundell T."/>
            <person name="Morin E."/>
            <person name="Murat C."/>
            <person name="Riley R."/>
            <person name="Ohm R."/>
            <person name="Sun H."/>
            <person name="Tunlid A."/>
            <person name="Henrissat B."/>
            <person name="Grigoriev I.V."/>
            <person name="Hibbett D.S."/>
            <person name="Martin F."/>
        </authorList>
    </citation>
    <scope>NUCLEOTIDE SEQUENCE [LARGE SCALE GENOMIC DNA]</scope>
    <source>
        <strain evidence="2">MUT 4182</strain>
    </source>
</reference>
<organism evidence="1 2">
    <name type="scientific">Tulasnella calospora MUT 4182</name>
    <dbReference type="NCBI Taxonomy" id="1051891"/>
    <lineage>
        <taxon>Eukaryota</taxon>
        <taxon>Fungi</taxon>
        <taxon>Dikarya</taxon>
        <taxon>Basidiomycota</taxon>
        <taxon>Agaricomycotina</taxon>
        <taxon>Agaricomycetes</taxon>
        <taxon>Cantharellales</taxon>
        <taxon>Tulasnellaceae</taxon>
        <taxon>Tulasnella</taxon>
    </lineage>
</organism>
<keyword evidence="2" id="KW-1185">Reference proteome</keyword>
<dbReference type="AlphaFoldDB" id="A0A0C3LDD0"/>
<dbReference type="SUPFAM" id="SSF54768">
    <property type="entry name" value="dsRNA-binding domain-like"/>
    <property type="match status" value="1"/>
</dbReference>
<dbReference type="Gene3D" id="3.30.160.20">
    <property type="match status" value="1"/>
</dbReference>
<reference evidence="1 2" key="1">
    <citation type="submission" date="2014-04" db="EMBL/GenBank/DDBJ databases">
        <authorList>
            <consortium name="DOE Joint Genome Institute"/>
            <person name="Kuo A."/>
            <person name="Girlanda M."/>
            <person name="Perotto S."/>
            <person name="Kohler A."/>
            <person name="Nagy L.G."/>
            <person name="Floudas D."/>
            <person name="Copeland A."/>
            <person name="Barry K.W."/>
            <person name="Cichocki N."/>
            <person name="Veneault-Fourrey C."/>
            <person name="LaButti K."/>
            <person name="Lindquist E.A."/>
            <person name="Lipzen A."/>
            <person name="Lundell T."/>
            <person name="Morin E."/>
            <person name="Murat C."/>
            <person name="Sun H."/>
            <person name="Tunlid A."/>
            <person name="Henrissat B."/>
            <person name="Grigoriev I.V."/>
            <person name="Hibbett D.S."/>
            <person name="Martin F."/>
            <person name="Nordberg H.P."/>
            <person name="Cantor M.N."/>
            <person name="Hua S.X."/>
        </authorList>
    </citation>
    <scope>NUCLEOTIDE SEQUENCE [LARGE SCALE GENOMIC DNA]</scope>
    <source>
        <strain evidence="1 2">MUT 4182</strain>
    </source>
</reference>
<gene>
    <name evidence="1" type="ORF">M407DRAFT_19197</name>
</gene>
<evidence type="ECO:0000313" key="1">
    <source>
        <dbReference type="EMBL" id="KIO31938.1"/>
    </source>
</evidence>
<dbReference type="EMBL" id="KN822959">
    <property type="protein sequence ID" value="KIO31938.1"/>
    <property type="molecule type" value="Genomic_DNA"/>
</dbReference>
<dbReference type="HOGENOM" id="CLU_2544271_0_0_1"/>
<dbReference type="Proteomes" id="UP000054248">
    <property type="component" value="Unassembled WGS sequence"/>
</dbReference>
<dbReference type="OrthoDB" id="10405850at2759"/>
<evidence type="ECO:0000313" key="2">
    <source>
        <dbReference type="Proteomes" id="UP000054248"/>
    </source>
</evidence>
<proteinExistence type="predicted"/>